<dbReference type="Gene3D" id="1.20.1600.10">
    <property type="entry name" value="Outer membrane efflux proteins (OEP)"/>
    <property type="match status" value="1"/>
</dbReference>
<organism evidence="11 12">
    <name type="scientific">Flavobacterium paronense</name>
    <dbReference type="NCBI Taxonomy" id="1392775"/>
    <lineage>
        <taxon>Bacteria</taxon>
        <taxon>Pseudomonadati</taxon>
        <taxon>Bacteroidota</taxon>
        <taxon>Flavobacteriia</taxon>
        <taxon>Flavobacteriales</taxon>
        <taxon>Flavobacteriaceae</taxon>
        <taxon>Flavobacterium</taxon>
    </lineage>
</organism>
<accession>A0ABV5GBL7</accession>
<feature type="transmembrane region" description="Helical" evidence="10">
    <location>
        <begin position="444"/>
        <end position="468"/>
    </location>
</feature>
<gene>
    <name evidence="11" type="ORF">ACFFUU_02595</name>
</gene>
<comment type="subcellular location">
    <subcellularLocation>
        <location evidence="1">Cell membrane</location>
        <topology evidence="1">Multi-pass membrane protein</topology>
    </subcellularLocation>
</comment>
<keyword evidence="7 10" id="KW-1133">Transmembrane helix</keyword>
<dbReference type="Proteomes" id="UP001589576">
    <property type="component" value="Unassembled WGS sequence"/>
</dbReference>
<dbReference type="RefSeq" id="WP_290285804.1">
    <property type="nucleotide sequence ID" value="NZ_JAUFQN010000019.1"/>
</dbReference>
<feature type="transmembrane region" description="Helical" evidence="10">
    <location>
        <begin position="1041"/>
        <end position="1057"/>
    </location>
</feature>
<dbReference type="PANTHER" id="PTHR32063:SF24">
    <property type="entry name" value="CATION EFFLUX SYSTEM (ACRB_ACRD_ACRF FAMILY)"/>
    <property type="match status" value="1"/>
</dbReference>
<dbReference type="InterPro" id="IPR001036">
    <property type="entry name" value="Acrflvin-R"/>
</dbReference>
<evidence type="ECO:0000256" key="4">
    <source>
        <dbReference type="ARBA" id="ARBA00022448"/>
    </source>
</evidence>
<evidence type="ECO:0000313" key="12">
    <source>
        <dbReference type="Proteomes" id="UP001589576"/>
    </source>
</evidence>
<keyword evidence="9" id="KW-0175">Coiled coil</keyword>
<feature type="transmembrane region" description="Helical" evidence="10">
    <location>
        <begin position="899"/>
        <end position="918"/>
    </location>
</feature>
<feature type="coiled-coil region" evidence="9">
    <location>
        <begin position="1203"/>
        <end position="1232"/>
    </location>
</feature>
<feature type="transmembrane region" description="Helical" evidence="10">
    <location>
        <begin position="12"/>
        <end position="31"/>
    </location>
</feature>
<dbReference type="PRINTS" id="PR00702">
    <property type="entry name" value="ACRIFLAVINRP"/>
</dbReference>
<feature type="transmembrane region" description="Helical" evidence="10">
    <location>
        <begin position="537"/>
        <end position="557"/>
    </location>
</feature>
<name>A0ABV5GBL7_9FLAO</name>
<comment type="similarity">
    <text evidence="2">Belongs to the outer membrane factor (OMF) (TC 1.B.17) family.</text>
</comment>
<evidence type="ECO:0000256" key="8">
    <source>
        <dbReference type="ARBA" id="ARBA00023136"/>
    </source>
</evidence>
<keyword evidence="4" id="KW-0813">Transport</keyword>
<evidence type="ECO:0000256" key="1">
    <source>
        <dbReference type="ARBA" id="ARBA00004651"/>
    </source>
</evidence>
<dbReference type="SUPFAM" id="SSF82714">
    <property type="entry name" value="Multidrug efflux transporter AcrB TolC docking domain, DN and DC subdomains"/>
    <property type="match status" value="2"/>
</dbReference>
<evidence type="ECO:0000313" key="11">
    <source>
        <dbReference type="EMBL" id="MFB9088483.1"/>
    </source>
</evidence>
<evidence type="ECO:0000256" key="3">
    <source>
        <dbReference type="ARBA" id="ARBA00010942"/>
    </source>
</evidence>
<reference evidence="11 12" key="1">
    <citation type="submission" date="2024-09" db="EMBL/GenBank/DDBJ databases">
        <authorList>
            <person name="Sun Q."/>
            <person name="Mori K."/>
        </authorList>
    </citation>
    <scope>NUCLEOTIDE SEQUENCE [LARGE SCALE GENOMIC DNA]</scope>
    <source>
        <strain evidence="11 12">CECT 8460</strain>
    </source>
</reference>
<evidence type="ECO:0000256" key="9">
    <source>
        <dbReference type="SAM" id="Coils"/>
    </source>
</evidence>
<evidence type="ECO:0000256" key="10">
    <source>
        <dbReference type="SAM" id="Phobius"/>
    </source>
</evidence>
<keyword evidence="12" id="KW-1185">Reference proteome</keyword>
<evidence type="ECO:0000256" key="5">
    <source>
        <dbReference type="ARBA" id="ARBA00022475"/>
    </source>
</evidence>
<dbReference type="NCBIfam" id="TIGR00914">
    <property type="entry name" value="2A0601"/>
    <property type="match status" value="1"/>
</dbReference>
<dbReference type="InterPro" id="IPR027463">
    <property type="entry name" value="AcrB_DN_DC_subdom"/>
</dbReference>
<feature type="transmembrane region" description="Helical" evidence="10">
    <location>
        <begin position="401"/>
        <end position="423"/>
    </location>
</feature>
<dbReference type="Gene3D" id="3.30.70.1320">
    <property type="entry name" value="Multidrug efflux transporter AcrB pore domain like"/>
    <property type="match status" value="1"/>
</dbReference>
<evidence type="ECO:0000256" key="2">
    <source>
        <dbReference type="ARBA" id="ARBA00007613"/>
    </source>
</evidence>
<keyword evidence="8 10" id="KW-0472">Membrane</keyword>
<dbReference type="SUPFAM" id="SSF82866">
    <property type="entry name" value="Multidrug efflux transporter AcrB transmembrane domain"/>
    <property type="match status" value="2"/>
</dbReference>
<feature type="transmembrane region" description="Helical" evidence="10">
    <location>
        <begin position="873"/>
        <end position="892"/>
    </location>
</feature>
<comment type="similarity">
    <text evidence="3">Belongs to the resistance-nodulation-cell division (RND) (TC 2.A.6) family.</text>
</comment>
<dbReference type="SUPFAM" id="SSF56954">
    <property type="entry name" value="Outer membrane efflux proteins (OEP)"/>
    <property type="match status" value="1"/>
</dbReference>
<dbReference type="Gene3D" id="3.30.70.1440">
    <property type="entry name" value="Multidrug efflux transporter AcrB pore domain"/>
    <property type="match status" value="1"/>
</dbReference>
<dbReference type="InterPro" id="IPR004763">
    <property type="entry name" value="CusA-like"/>
</dbReference>
<dbReference type="EMBL" id="JBHMFB010000007">
    <property type="protein sequence ID" value="MFB9088483.1"/>
    <property type="molecule type" value="Genomic_DNA"/>
</dbReference>
<dbReference type="InterPro" id="IPR003423">
    <property type="entry name" value="OMP_efflux"/>
</dbReference>
<feature type="transmembrane region" description="Helical" evidence="10">
    <location>
        <begin position="341"/>
        <end position="360"/>
    </location>
</feature>
<dbReference type="SUPFAM" id="SSF82693">
    <property type="entry name" value="Multidrug efflux transporter AcrB pore domain, PN1, PN2, PC1 and PC2 subdomains"/>
    <property type="match status" value="3"/>
</dbReference>
<dbReference type="Gene3D" id="3.30.70.1430">
    <property type="entry name" value="Multidrug efflux transporter AcrB pore domain"/>
    <property type="match status" value="2"/>
</dbReference>
<dbReference type="PANTHER" id="PTHR32063">
    <property type="match status" value="1"/>
</dbReference>
<sequence length="1434" mass="159622">MINKIINFSVNNKLITGVLLAIFVSFGIYSFTQLSVDALPDVTNNQVQVITNAPNLATQEVEQFITYPLETEFKSLQEMVELRSTSRSGLSVITIVFKDNVPVNIARQRVDEKITTAAESIPKQYGTPELLPPTTGLGEIFQYVLVPQKGYEKKYNLTELRTIQDWIVRRQLLGTVGVVDVSSFGGKLKQYEVSVKPERLAANNLTLIDVFEALQNNNENTGGSYIDKGPNIYFIRGEGLIQNLEDINNIVVKNNTGVPILIKDIAEVKFGFAPRYGAMTRNGNGETVGGVVLMQKGENAVRVIERVKEKIKSIEKSLPKGVKLDVFLDRTKLINKTVHTVSTNLLEGALIVILVLVLFLGSLRAGLIVASVIPLAMLFAIIIMNMFGLSANLMSMGALDFGLIVDGAVIIVEATLHIFSKHYKSNILSQNQMDKEVIKSSSKIMSSAIFGQIIILIVYIPLFVLSGVEGKMFMPMAQTVSFAILGALILSLTYVPWASSLFLSKQVHDKPNFTDRFMNKLNNWYQPYLVKALERKFMVIGTAIFLFIASLFIFNSLGGEFIPELDEGDFAMNYTIRQGSSLPQSIEVATQLEKIVKQFPEVKETVSKIGSSEIPTDPMPIESADVIMVLKDKKEWTTAHNKEDLAEKMNEKLSAIPGCNLSFEQPIQMRFNELIAGVKSDIAIKIFGDNLDRLFSEANKALPLLKSIDGLADIKVEQVTGMPNLVVNYNRNKIAQYGLNIANVNRIINTAYAGGTTGVVYEGERKFDLVVRIPKNENTDIDALRSLLIPTPNGNQIPLNEVAEVTFKTSPSQISREDAQRRIVIEANVRGRDVESVVLDIQKKLDAKLKLPEGYFITYGGQFQNLQEAKGRLQLAVPVALLLIFFLLFITFKSIKEATIIFSAIPLAAIGGILALWVRGMNFSISAGVGFIALFGVAVLNGIVLISYYNSLKEEGEDDLLKRIYKGSAARLRPILATATVASLGFLPMALSTSAGAEVQKPLATVVIGGLLTSTLLTLFVLPVLYYLVMTPRKPKKTNPVITVIALFLVSSLSYTAKAQTNPLQLNDALQLAIKNYPAIQQASLQTKQQQTLTKTATVLDPFNINSNLGQMNSKLFDYNVGVAQGFRLTNKADRKLLNQNVTVAKSFEEVTKSELIKNVSNAYYNWLYSWQQYNLLVDADKVFADYEKYADKKFQVGESNRLEKISASLQRKELKNQLAQANTQVVYYLAELQKWTKSNENYTAPSKYEALPEISLTDSTLVKDHPILKYLQQQIIAKELSVKVEKAKAIPSFNLGFNGQSLDKEKPFYYGSVGINIPLFRNGIKARSQAAEIETQIAKKELEKSQQELATIYLQQFEQQKQYLEQLNYYKAEGLPMAESIITSAQRLYKSGDIGYIEYAQNLKDANKIKTDYLTVLNNYNQTVINIQYLINK</sequence>
<protein>
    <submittedName>
        <fullName evidence="11">CusA/CzcA family heavy metal efflux RND transporter</fullName>
    </submittedName>
</protein>
<proteinExistence type="inferred from homology"/>
<dbReference type="Gene3D" id="1.20.1640.10">
    <property type="entry name" value="Multidrug efflux transporter AcrB transmembrane domain"/>
    <property type="match status" value="2"/>
</dbReference>
<dbReference type="Gene3D" id="3.30.2090.10">
    <property type="entry name" value="Multidrug efflux transporter AcrB TolC docking domain, DN and DC subdomains"/>
    <property type="match status" value="2"/>
</dbReference>
<keyword evidence="5" id="KW-1003">Cell membrane</keyword>
<feature type="transmembrane region" description="Helical" evidence="10">
    <location>
        <begin position="970"/>
        <end position="991"/>
    </location>
</feature>
<dbReference type="Pfam" id="PF00873">
    <property type="entry name" value="ACR_tran"/>
    <property type="match status" value="1"/>
</dbReference>
<comment type="caution">
    <text evidence="11">The sequence shown here is derived from an EMBL/GenBank/DDBJ whole genome shotgun (WGS) entry which is preliminary data.</text>
</comment>
<feature type="transmembrane region" description="Helical" evidence="10">
    <location>
        <begin position="924"/>
        <end position="949"/>
    </location>
</feature>
<evidence type="ECO:0000256" key="6">
    <source>
        <dbReference type="ARBA" id="ARBA00022692"/>
    </source>
</evidence>
<feature type="transmembrane region" description="Helical" evidence="10">
    <location>
        <begin position="480"/>
        <end position="503"/>
    </location>
</feature>
<keyword evidence="6 10" id="KW-0812">Transmembrane</keyword>
<feature type="transmembrane region" description="Helical" evidence="10">
    <location>
        <begin position="367"/>
        <end position="389"/>
    </location>
</feature>
<evidence type="ECO:0000256" key="7">
    <source>
        <dbReference type="ARBA" id="ARBA00022989"/>
    </source>
</evidence>
<feature type="transmembrane region" description="Helical" evidence="10">
    <location>
        <begin position="1003"/>
        <end position="1029"/>
    </location>
</feature>
<dbReference type="Pfam" id="PF02321">
    <property type="entry name" value="OEP"/>
    <property type="match status" value="1"/>
</dbReference>